<gene>
    <name evidence="1" type="ORF">OXD698_LOCUS49572</name>
</gene>
<protein>
    <submittedName>
        <fullName evidence="1">Uncharacterized protein</fullName>
    </submittedName>
</protein>
<dbReference type="Proteomes" id="UP000663844">
    <property type="component" value="Unassembled WGS sequence"/>
</dbReference>
<feature type="non-terminal residue" evidence="1">
    <location>
        <position position="169"/>
    </location>
</feature>
<feature type="non-terminal residue" evidence="1">
    <location>
        <position position="1"/>
    </location>
</feature>
<accession>A0A820M2Q1</accession>
<comment type="caution">
    <text evidence="1">The sequence shown here is derived from an EMBL/GenBank/DDBJ whole genome shotgun (WGS) entry which is preliminary data.</text>
</comment>
<reference evidence="1" key="1">
    <citation type="submission" date="2021-02" db="EMBL/GenBank/DDBJ databases">
        <authorList>
            <person name="Nowell W R."/>
        </authorList>
    </citation>
    <scope>NUCLEOTIDE SEQUENCE</scope>
</reference>
<sequence length="169" mass="19544">PIIPVMSAIDWKPQDWLGITIAGATYFRINTQVSPYEPFYDSNRMTDLRVAVEIACQPRPSQAEREQTEMKILKEKIEECKSKLQTWPPSRKVRTINSTTDRQPVRVAIAEPNATLAFNHIHHSITRMDLKAPPPILDEYGLPKRVQLDCMISYQRDNQSFVRAVYEDM</sequence>
<proteinExistence type="predicted"/>
<organism evidence="1 2">
    <name type="scientific">Adineta steineri</name>
    <dbReference type="NCBI Taxonomy" id="433720"/>
    <lineage>
        <taxon>Eukaryota</taxon>
        <taxon>Metazoa</taxon>
        <taxon>Spiralia</taxon>
        <taxon>Gnathifera</taxon>
        <taxon>Rotifera</taxon>
        <taxon>Eurotatoria</taxon>
        <taxon>Bdelloidea</taxon>
        <taxon>Adinetida</taxon>
        <taxon>Adinetidae</taxon>
        <taxon>Adineta</taxon>
    </lineage>
</organism>
<evidence type="ECO:0000313" key="1">
    <source>
        <dbReference type="EMBL" id="CAF4365950.1"/>
    </source>
</evidence>
<name>A0A820M2Q1_9BILA</name>
<dbReference type="EMBL" id="CAJOAZ010022463">
    <property type="protein sequence ID" value="CAF4365950.1"/>
    <property type="molecule type" value="Genomic_DNA"/>
</dbReference>
<evidence type="ECO:0000313" key="2">
    <source>
        <dbReference type="Proteomes" id="UP000663844"/>
    </source>
</evidence>
<dbReference type="AlphaFoldDB" id="A0A820M2Q1"/>